<dbReference type="InterPro" id="IPR003602">
    <property type="entry name" value="Topo_IA_DNA-bd_dom"/>
</dbReference>
<keyword evidence="10" id="KW-0508">mRNA splicing</keyword>
<dbReference type="Gene3D" id="1.10.290.10">
    <property type="entry name" value="Topoisomerase I, domain 4"/>
    <property type="match status" value="2"/>
</dbReference>
<dbReference type="InterPro" id="IPR003601">
    <property type="entry name" value="Topo_IA_2"/>
</dbReference>
<evidence type="ECO:0000259" key="22">
    <source>
        <dbReference type="PROSITE" id="PS52039"/>
    </source>
</evidence>
<keyword evidence="12" id="KW-0539">Nucleus</keyword>
<dbReference type="SMART" id="SM00437">
    <property type="entry name" value="TOP1Ac"/>
    <property type="match status" value="1"/>
</dbReference>
<reference evidence="23" key="1">
    <citation type="submission" date="2014-01" db="EMBL/GenBank/DDBJ databases">
        <title>The genome of the white-rot fungus Pycnoporus cinnabarinus: a basidiomycete model with a versatile arsenal for lignocellulosic biomass breakdown.</title>
        <authorList>
            <person name="Levasseur A."/>
            <person name="Lomascolo A."/>
            <person name="Ruiz-Duenas F.J."/>
            <person name="Uzan E."/>
            <person name="Piumi F."/>
            <person name="Kues U."/>
            <person name="Ram A.F.J."/>
            <person name="Murat C."/>
            <person name="Haon M."/>
            <person name="Benoit I."/>
            <person name="Arfi Y."/>
            <person name="Chevret D."/>
            <person name="Drula E."/>
            <person name="Kwon M.J."/>
            <person name="Gouret P."/>
            <person name="Lesage-Meessen L."/>
            <person name="Lombard V."/>
            <person name="Mariette J."/>
            <person name="Noirot C."/>
            <person name="Park J."/>
            <person name="Patyshakuliyeva A."/>
            <person name="Wieneger R.A.B."/>
            <person name="Wosten H.A.B."/>
            <person name="Martin F."/>
            <person name="Coutinho P.M."/>
            <person name="de Vries R."/>
            <person name="Martinez A.T."/>
            <person name="Klopp C."/>
            <person name="Pontarotti P."/>
            <person name="Henrissat B."/>
            <person name="Record E."/>
        </authorList>
    </citation>
    <scope>NUCLEOTIDE SEQUENCE [LARGE SCALE GENOMIC DNA]</scope>
    <source>
        <strain evidence="23">BRFM137</strain>
    </source>
</reference>
<dbReference type="GO" id="GO:0008380">
    <property type="term" value="P:RNA splicing"/>
    <property type="evidence" value="ECO:0007669"/>
    <property type="project" value="UniProtKB-KW"/>
</dbReference>
<comment type="function">
    <text evidence="15">Involved in pre-mRNA splicing and cell cycle control.</text>
</comment>
<keyword evidence="5" id="KW-0747">Spliceosome</keyword>
<feature type="compositionally biased region" description="Low complexity" evidence="18">
    <location>
        <begin position="775"/>
        <end position="785"/>
    </location>
</feature>
<dbReference type="PROSITE" id="PS52039">
    <property type="entry name" value="TOPO_IA_2"/>
    <property type="match status" value="1"/>
</dbReference>
<dbReference type="Gene3D" id="1.10.150.910">
    <property type="match status" value="1"/>
</dbReference>
<dbReference type="PROSITE" id="PS50880">
    <property type="entry name" value="TOPRIM"/>
    <property type="match status" value="1"/>
</dbReference>
<proteinExistence type="inferred from homology"/>
<dbReference type="FunFam" id="2.130.10.10:FF:001143">
    <property type="entry name" value="Pre-mRNA-splicing factor rse-1, putative"/>
    <property type="match status" value="1"/>
</dbReference>
<dbReference type="InterPro" id="IPR001878">
    <property type="entry name" value="Znf_CCHC"/>
</dbReference>
<dbReference type="GO" id="GO:0008270">
    <property type="term" value="F:zinc ion binding"/>
    <property type="evidence" value="ECO:0007669"/>
    <property type="project" value="UniProtKB-KW"/>
</dbReference>
<dbReference type="Pfam" id="PF00098">
    <property type="entry name" value="zf-CCHC"/>
    <property type="match status" value="1"/>
</dbReference>
<evidence type="ECO:0000256" key="17">
    <source>
        <dbReference type="PROSITE-ProRule" id="PRU00047"/>
    </source>
</evidence>
<dbReference type="SMART" id="SM00343">
    <property type="entry name" value="ZnF_C2HC"/>
    <property type="match status" value="2"/>
</dbReference>
<protein>
    <recommendedName>
        <fullName evidence="14">Pre-mRNA-splicing factor RSE1</fullName>
    </recommendedName>
    <alternativeName>
        <fullName evidence="16">Pre-mRNA-splicing factor rse1</fullName>
    </alternativeName>
</protein>
<dbReference type="GO" id="GO:0006265">
    <property type="term" value="P:DNA topological change"/>
    <property type="evidence" value="ECO:0007669"/>
    <property type="project" value="InterPro"/>
</dbReference>
<dbReference type="GO" id="GO:0006397">
    <property type="term" value="P:mRNA processing"/>
    <property type="evidence" value="ECO:0007669"/>
    <property type="project" value="UniProtKB-KW"/>
</dbReference>
<keyword evidence="4" id="KW-0479">Metal-binding</keyword>
<keyword evidence="24" id="KW-1185">Reference proteome</keyword>
<feature type="domain" description="CCHC-type" evidence="19">
    <location>
        <begin position="895"/>
        <end position="910"/>
    </location>
</feature>
<evidence type="ECO:0000256" key="7">
    <source>
        <dbReference type="ARBA" id="ARBA00022833"/>
    </source>
</evidence>
<keyword evidence="3" id="KW-0507">mRNA processing</keyword>
<dbReference type="Pfam" id="PF23726">
    <property type="entry name" value="Beta-prop_RSE1_2nd"/>
    <property type="match status" value="1"/>
</dbReference>
<dbReference type="CDD" id="cd00186">
    <property type="entry name" value="TOP1Ac"/>
    <property type="match status" value="1"/>
</dbReference>
<dbReference type="CDD" id="cd03362">
    <property type="entry name" value="TOPRIM_TopoIA_TopoIII"/>
    <property type="match status" value="1"/>
</dbReference>
<dbReference type="PANTHER" id="PTHR10644">
    <property type="entry name" value="DNA REPAIR/RNA PROCESSING CPSF FAMILY"/>
    <property type="match status" value="1"/>
</dbReference>
<feature type="compositionally biased region" description="Polar residues" evidence="18">
    <location>
        <begin position="786"/>
        <end position="803"/>
    </location>
</feature>
<dbReference type="Pfam" id="PF10433">
    <property type="entry name" value="Beta-prop_RSE1_1st"/>
    <property type="match status" value="1"/>
</dbReference>
<dbReference type="FunFam" id="3.40.50.140:FF:000005">
    <property type="entry name" value="DNA topoisomerase"/>
    <property type="match status" value="1"/>
</dbReference>
<dbReference type="Gene3D" id="3.40.50.140">
    <property type="match status" value="1"/>
</dbReference>
<dbReference type="HOGENOM" id="CLU_230711_0_0_1"/>
<dbReference type="GO" id="GO:0003916">
    <property type="term" value="F:DNA topoisomerase activity"/>
    <property type="evidence" value="ECO:0007669"/>
    <property type="project" value="UniProtKB-KW"/>
</dbReference>
<dbReference type="Proteomes" id="UP000029665">
    <property type="component" value="Unassembled WGS sequence"/>
</dbReference>
<dbReference type="Pfam" id="PF06839">
    <property type="entry name" value="Zn_ribbon_GRF"/>
    <property type="match status" value="1"/>
</dbReference>
<evidence type="ECO:0000256" key="15">
    <source>
        <dbReference type="ARBA" id="ARBA00055157"/>
    </source>
</evidence>
<dbReference type="InterPro" id="IPR058543">
    <property type="entry name" value="Beta-prop_RSE1/DDB1/CPSF1_2nd"/>
</dbReference>
<evidence type="ECO:0000256" key="4">
    <source>
        <dbReference type="ARBA" id="ARBA00022723"/>
    </source>
</evidence>
<keyword evidence="11" id="KW-0413">Isomerase</keyword>
<evidence type="ECO:0000256" key="2">
    <source>
        <dbReference type="ARBA" id="ARBA00011524"/>
    </source>
</evidence>
<dbReference type="InterPro" id="IPR015943">
    <property type="entry name" value="WD40/YVTN_repeat-like_dom_sf"/>
</dbReference>
<evidence type="ECO:0000256" key="10">
    <source>
        <dbReference type="ARBA" id="ARBA00023187"/>
    </source>
</evidence>
<feature type="domain" description="Toprim" evidence="20">
    <location>
        <begin position="5"/>
        <end position="147"/>
    </location>
</feature>
<sequence length="2245" mass="247830">MRTMRVLCVAEKPSIAKSITQILSGGQYTTRNSQNKYIKNYDFNYPQTNSFFTVTSVTGHVMEYDFTAMYSKWTSCDPFVLFEAPVECKIKKESKTIAENLMSEARRAQMLMVWTDCDREGENIGAEIMKICRSANANITVRRARFSAIIAQQIHNAAQNPIQLDMAQSNAVEARILLDLRIGSAFTRLQTLNLQNRYEALKKELVSYGPCQFPTLGFVVARYNKVKNFKSEPFWYIHLSLTRPATSDADPEEIVFAWRRGHIFDHPCAVAFYSDVLKHELARVTKVTVKDTKKWKPLPLTTVDLQKAGSRLLKISPKRVLDFDFMTLIGKQTADPAWGGFASSLQNGGFTPPRRGKKDDHAHPPIHPTAHVANLVGDEKRVYEYITRRFLACCSKDALGWQTTVDVQYGEEEFYASGLIIRERNYLDVFPYDKWSDKELPNFQEGETFIPTECRLDEGQTSKPNLLTEADLVNLMDEQGIGTDATIAQHIQTIIDRGYVIERMQGATKYLVPSTLGIGLVEGYDAIGFDQSLSKPELRRERRMVEICQGAKSKNEVLMESIERYKEMFVKTRMEFQKLVETLAKHTKTTTTMEEQAAVVAALLGGAADEEDAVQGPDPEQEARAEEATAAARLLPEVNEVEDAGIHLAQFGHHHHLLHALPLLHLLLWLMKMKTRSVSLQILIAFHAIYILQTYVDWRDGNGATAPQPPPKPIQATTTRYTAPSGSGSSAPQCDCGVPAAERTVVKESANKGKKFWTCGQDRTCQFFQWADGPSGSSNSSSSSSTLVPRSTGTVRSATSTVVPSKRPHSSVPSQRRCECDLTAVLKESTSANSKGRKYWSCPNGSRIARCKYFEWAADDEDGPIAPPKRSYSSGTASVPQNFGGGGDGSGSGSCFRCGQEGHWASACPNEPQRSTGGGAGGGGGAVSGACFKCGEEGHYSNGMSSAVMIVRIKLLILTALQHVPLAVEIRVMHQATPASIVADLVTSVMLVREGQLQQLHPGEAPREGNEDAGEALGGRRVRGGSPALLRQMNHSSMHLYNLTLQAPTAITHAVAGNFSGSRTQEIIVSRGTRLELLRPDVQSGKVITVIATDVFGSIRSLAAFRLTGGTKGSDSGRIVILEYDPRTSTFVKVHQETYGKSGARRIVPGQYLATDPKGRSVMIAAVEKAKLVYILNRDAAANLTISSPLEAHKNNAIIHHIVGLDVGFENPTFAALEVDYSESDQDPTGEAFNNAEKMLTYYELDLGLNHVVRKWSEPTDPRANLLVQVPGGQLATSDRYDGPSGVLVCCEDHVIYRHTDAPQHRIPIPRRKHPLEDPERGLLITAAVMHKMKGAFFFLLQSEEGDLYKVTIEHEEQDVKAVKIKYFDTVPVASSLCILKSGFLFVASEFGNHHFYQFQKLGDDDNEPEWSSTDYPSFGMADPTAPLPRAYFKPRPLDNLSLVDELESLCPIIDSKVMNLLPNSDTPQIFAACGRGARSTFRTLRHGLEVEEVVSSDLPGIPNAVWTTKLKEDDPYDSYIILSFVNGTLVLSIGETIEEVQDTGFLSSAPTLAVQQIGADALLQVYPHGIRHVLADRRVNEWKVPSGRTIVCATTNKRQVVVALSSAELVYFELDLDGQLNEYQDRKAMGSTVLALSVAEVPEGRQRTPYLAVGCEDQTVRIVSLDPESTLETISLQALTAPPSAICIADMLDASINKTQPTTFVNIGLQNGVLLRTILDPVNGQLTDTRTRFLGTRPIRLLRVNIQQNPAILALSSRPWLNYTYQNFMHFTPLIFENLDFAWSFSAELCTEGLIGISGSLLRIFQIPKLGTKLKQDSMPLTYTPRKFIPHPTNGLLYLIEADHRVMSEEAATKKLQDLRERGERLDEDVLSLPPAQFGRPKAPAGTWASCIRIINPVDSSTVNVIHLDNNEAAFSVAIVPFVARGNELLLVVGTAQDTFLAPRSCTSGFLRTYRFVNDGRDLELLHKTETNDVPLAVMAFQGKLVAGVGKSLRIYDMGKKKLLRKVENKNFPSAIVTLNTQGSRIIVGDMQESVHYAVYKPPENRLLIFADDTQPRWVTATTMLDYNTVAAGDRFGNIFINRLDAKVSDQVDDDPTGAGILHEKPILFGAPHKTSMLAHFHIGDIVTSLHKVALVAGGREVILYTCLHGTIGILVPFVSKEDVDLLTTLEQHMRTEQLSLVGRDHLAWRGYYVPVKAVVDGDLCESFAKLPANKQSTIAGELDRTVGEVLKKLEQLRVTSSGF</sequence>
<dbReference type="FunFam" id="2.130.10.10:FF:000628">
    <property type="entry name" value="Pre-mRNA-splicing factor RSE1"/>
    <property type="match status" value="1"/>
</dbReference>
<dbReference type="InterPro" id="IPR036875">
    <property type="entry name" value="Znf_CCHC_sf"/>
</dbReference>
<dbReference type="Gene3D" id="2.70.20.10">
    <property type="entry name" value="Topoisomerase I, domain 3"/>
    <property type="match status" value="2"/>
</dbReference>
<dbReference type="InterPro" id="IPR018846">
    <property type="entry name" value="Beta-prop_RSE1/DDB1/CPSF1_1st"/>
</dbReference>
<keyword evidence="8" id="KW-0799">Topoisomerase</keyword>
<dbReference type="Pfam" id="PF01131">
    <property type="entry name" value="Topoisom_bac"/>
    <property type="match status" value="2"/>
</dbReference>
<dbReference type="InterPro" id="IPR004871">
    <property type="entry name" value="RSE1/DDB1/CPSF1_C"/>
</dbReference>
<evidence type="ECO:0000256" key="8">
    <source>
        <dbReference type="ARBA" id="ARBA00023029"/>
    </source>
</evidence>
<dbReference type="InterPro" id="IPR050358">
    <property type="entry name" value="RSE1/DDB1/CFT1"/>
</dbReference>
<dbReference type="PRINTS" id="PR00417">
    <property type="entry name" value="PRTPISMRASEI"/>
</dbReference>
<evidence type="ECO:0000259" key="21">
    <source>
        <dbReference type="PROSITE" id="PS51999"/>
    </source>
</evidence>
<dbReference type="Pfam" id="PF03178">
    <property type="entry name" value="CPSF_A"/>
    <property type="match status" value="1"/>
</dbReference>
<dbReference type="InterPro" id="IPR013824">
    <property type="entry name" value="Topo_IA_cen_sub1"/>
</dbReference>
<comment type="caution">
    <text evidence="23">The sequence shown here is derived from an EMBL/GenBank/DDBJ whole genome shotgun (WGS) entry which is preliminary data.</text>
</comment>
<dbReference type="Gene3D" id="2.130.10.10">
    <property type="entry name" value="YVTN repeat-like/Quinoprotein amine dehydrogenase"/>
    <property type="match status" value="3"/>
</dbReference>
<evidence type="ECO:0000256" key="11">
    <source>
        <dbReference type="ARBA" id="ARBA00023235"/>
    </source>
</evidence>
<dbReference type="InterPro" id="IPR006171">
    <property type="entry name" value="TOPRIM_dom"/>
</dbReference>
<feature type="domain" description="Topo IA-type catalytic" evidence="22">
    <location>
        <begin position="165"/>
        <end position="569"/>
    </location>
</feature>
<keyword evidence="6 17" id="KW-0863">Zinc-finger</keyword>
<dbReference type="SMART" id="SM00436">
    <property type="entry name" value="TOP1Bc"/>
    <property type="match status" value="1"/>
</dbReference>
<evidence type="ECO:0000259" key="19">
    <source>
        <dbReference type="PROSITE" id="PS50158"/>
    </source>
</evidence>
<feature type="region of interest" description="Disordered" evidence="18">
    <location>
        <begin position="999"/>
        <end position="1019"/>
    </location>
</feature>
<evidence type="ECO:0000256" key="14">
    <source>
        <dbReference type="ARBA" id="ARBA00040134"/>
    </source>
</evidence>
<dbReference type="SUPFAM" id="SSF50978">
    <property type="entry name" value="WD40 repeat-like"/>
    <property type="match status" value="1"/>
</dbReference>
<keyword evidence="9" id="KW-0238">DNA-binding</keyword>
<dbReference type="InterPro" id="IPR023405">
    <property type="entry name" value="Topo_IA_core_domain"/>
</dbReference>
<evidence type="ECO:0000313" key="24">
    <source>
        <dbReference type="Proteomes" id="UP000029665"/>
    </source>
</evidence>
<evidence type="ECO:0000313" key="23">
    <source>
        <dbReference type="EMBL" id="CDO76960.1"/>
    </source>
</evidence>
<evidence type="ECO:0000256" key="18">
    <source>
        <dbReference type="SAM" id="MobiDB-lite"/>
    </source>
</evidence>
<evidence type="ECO:0000256" key="16">
    <source>
        <dbReference type="ARBA" id="ARBA00068521"/>
    </source>
</evidence>
<dbReference type="GO" id="GO:0005681">
    <property type="term" value="C:spliceosomal complex"/>
    <property type="evidence" value="ECO:0007669"/>
    <property type="project" value="UniProtKB-KW"/>
</dbReference>
<keyword evidence="7" id="KW-0862">Zinc</keyword>
<evidence type="ECO:0000256" key="3">
    <source>
        <dbReference type="ARBA" id="ARBA00022664"/>
    </source>
</evidence>
<dbReference type="InterPro" id="IPR034144">
    <property type="entry name" value="TOPRIM_TopoIII"/>
</dbReference>
<evidence type="ECO:0000256" key="13">
    <source>
        <dbReference type="ARBA" id="ARBA00038266"/>
    </source>
</evidence>
<dbReference type="OrthoDB" id="436637at2759"/>
<comment type="subcellular location">
    <subcellularLocation>
        <location evidence="1">Nucleus</location>
    </subcellularLocation>
</comment>
<dbReference type="Gene3D" id="1.10.460.10">
    <property type="entry name" value="Topoisomerase I, domain 2"/>
    <property type="match status" value="2"/>
</dbReference>
<dbReference type="SMART" id="SM00493">
    <property type="entry name" value="TOPRIM"/>
    <property type="match status" value="1"/>
</dbReference>
<dbReference type="Gene3D" id="4.10.60.10">
    <property type="entry name" value="Zinc finger, CCHC-type"/>
    <property type="match status" value="1"/>
</dbReference>
<dbReference type="InterPro" id="IPR013825">
    <property type="entry name" value="Topo_IA_cen_sub2"/>
</dbReference>
<dbReference type="InterPro" id="IPR013497">
    <property type="entry name" value="Topo_IA_cen"/>
</dbReference>
<evidence type="ECO:0000256" key="5">
    <source>
        <dbReference type="ARBA" id="ARBA00022728"/>
    </source>
</evidence>
<gene>
    <name evidence="23" type="ORF">BN946_scf184281.g6</name>
</gene>
<dbReference type="SUPFAM" id="SSF56712">
    <property type="entry name" value="Prokaryotic type I DNA topoisomerase"/>
    <property type="match status" value="1"/>
</dbReference>
<dbReference type="GO" id="GO:0003677">
    <property type="term" value="F:DNA binding"/>
    <property type="evidence" value="ECO:0007669"/>
    <property type="project" value="UniProtKB-KW"/>
</dbReference>
<feature type="region of interest" description="Disordered" evidence="18">
    <location>
        <begin position="703"/>
        <end position="736"/>
    </location>
</feature>
<feature type="domain" description="GRF-type" evidence="21">
    <location>
        <begin position="734"/>
        <end position="774"/>
    </location>
</feature>
<dbReference type="STRING" id="5643.A0A060SRG2"/>
<feature type="compositionally biased region" description="Polar residues" evidence="18">
    <location>
        <begin position="715"/>
        <end position="732"/>
    </location>
</feature>
<dbReference type="Pfam" id="PF01751">
    <property type="entry name" value="Toprim"/>
    <property type="match status" value="1"/>
</dbReference>
<organism evidence="23 24">
    <name type="scientific">Pycnoporus cinnabarinus</name>
    <name type="common">Cinnabar-red polypore</name>
    <name type="synonym">Trametes cinnabarina</name>
    <dbReference type="NCBI Taxonomy" id="5643"/>
    <lineage>
        <taxon>Eukaryota</taxon>
        <taxon>Fungi</taxon>
        <taxon>Dikarya</taxon>
        <taxon>Basidiomycota</taxon>
        <taxon>Agaricomycotina</taxon>
        <taxon>Agaricomycetes</taxon>
        <taxon>Polyporales</taxon>
        <taxon>Polyporaceae</taxon>
        <taxon>Trametes</taxon>
    </lineage>
</organism>
<feature type="region of interest" description="Disordered" evidence="18">
    <location>
        <begin position="774"/>
        <end position="814"/>
    </location>
</feature>
<evidence type="ECO:0000259" key="20">
    <source>
        <dbReference type="PROSITE" id="PS50880"/>
    </source>
</evidence>
<feature type="domain" description="GRF-type" evidence="21">
    <location>
        <begin position="818"/>
        <end position="860"/>
    </location>
</feature>
<evidence type="ECO:0000256" key="12">
    <source>
        <dbReference type="ARBA" id="ARBA00023242"/>
    </source>
</evidence>
<evidence type="ECO:0000256" key="1">
    <source>
        <dbReference type="ARBA" id="ARBA00004123"/>
    </source>
</evidence>
<dbReference type="PROSITE" id="PS50158">
    <property type="entry name" value="ZF_CCHC"/>
    <property type="match status" value="1"/>
</dbReference>
<dbReference type="FunFam" id="2.130.10.10:FF:000068">
    <property type="entry name" value="Pre-mRNA-splicing factor rse1, variant"/>
    <property type="match status" value="1"/>
</dbReference>
<evidence type="ECO:0000256" key="9">
    <source>
        <dbReference type="ARBA" id="ARBA00023125"/>
    </source>
</evidence>
<dbReference type="InterPro" id="IPR036322">
    <property type="entry name" value="WD40_repeat_dom_sf"/>
</dbReference>
<dbReference type="InterPro" id="IPR013826">
    <property type="entry name" value="Topo_IA_cen_sub3"/>
</dbReference>
<dbReference type="SUPFAM" id="SSF57756">
    <property type="entry name" value="Retrovirus zinc finger-like domains"/>
    <property type="match status" value="1"/>
</dbReference>
<dbReference type="EMBL" id="CCBP010000434">
    <property type="protein sequence ID" value="CDO76960.1"/>
    <property type="molecule type" value="Genomic_DNA"/>
</dbReference>
<name>A0A060SRG2_PYCCI</name>
<evidence type="ECO:0000256" key="6">
    <source>
        <dbReference type="ARBA" id="ARBA00022771"/>
    </source>
</evidence>
<comment type="similarity">
    <text evidence="13">Belongs to the RSE1 family.</text>
</comment>
<dbReference type="InterPro" id="IPR010666">
    <property type="entry name" value="Znf_GRF"/>
</dbReference>
<comment type="subunit">
    <text evidence="2">Associated with the spliceosome.</text>
</comment>
<dbReference type="PROSITE" id="PS51999">
    <property type="entry name" value="ZF_GRF"/>
    <property type="match status" value="2"/>
</dbReference>
<accession>A0A060SRG2</accession>